<sequence length="468" mass="49882" precursor="true">MRLMFTVLFWLLSGVAVAEQPGDFAFGMPIEVSGAQALFEVELPAAVHEGVMRADLGDLRVFNAAGEPVPHAFLPRPRASREKGKPVSLPFFALRGDAVGGVEGVEVRVERGTGKTVLTMKPGDGKPLRPTALLGYVVDASLVESPLQALVLELPAGADDVVTRLRVEASDDLARWTTLVVDAPVVYLAAGGQRLEQLRVEFPPRQARYFRLSWPAAARPLELRGLTLEPGEAVVEAPRRWRQVPGSAATDKDARAGDYVFDLGGQFPVDRLRVSLPQINSVAAIEILARAGAGDAWRRVAVSTAYRLGAPGQEVVSPDLPVSLTTDRYWLLRVDQRGGGLGAGTLELGVGWLPQRLVFAARGAAPFQLAYGSRRASPVAYPVSTLVPGYRADDDGAPAAIPLGRATTGAVLTLAGDSALREPVDWQRWTLWGSLLLGVVLLGWMALRLGRQLSGARSEPPGNGPGAA</sequence>
<dbReference type="HOGENOM" id="CLU_033800_1_0_4"/>
<dbReference type="InterPro" id="IPR025060">
    <property type="entry name" value="DUF3999"/>
</dbReference>
<reference evidence="2" key="1">
    <citation type="submission" date="2009-08" db="EMBL/GenBank/DDBJ databases">
        <authorList>
            <consortium name="US DOE Joint Genome Institute"/>
            <person name="Lucas S."/>
            <person name="Copeland A."/>
            <person name="Lapidus A."/>
            <person name="Glavina del Rio T."/>
            <person name="Dalin E."/>
            <person name="Tice H."/>
            <person name="Bruce D."/>
            <person name="Barry K."/>
            <person name="Pitluck S."/>
            <person name="Lowry S."/>
            <person name="Larimer F."/>
            <person name="Land M."/>
            <person name="Hauser L."/>
            <person name="Kyrpides N."/>
            <person name="Ivanova N."/>
            <person name="McMahon K.D."/>
            <person name="Hugenholtz P."/>
        </authorList>
    </citation>
    <scope>NUCLEOTIDE SEQUENCE</scope>
    <source>
        <strain evidence="2">UW-1</strain>
    </source>
</reference>
<reference evidence="2" key="2">
    <citation type="submission" date="2009-09" db="EMBL/GenBank/DDBJ databases">
        <title>Complete sequence of chromosome of Candidatus Accumulibacter phosphatis clade IIA str. UW-1.</title>
        <authorList>
            <consortium name="US DOE Joint Genome Institute"/>
            <person name="Martin H.G."/>
            <person name="Ivanova N."/>
            <person name="Kunin V."/>
            <person name="Warnecke F."/>
            <person name="Barry K."/>
            <person name="He S."/>
            <person name="Salamov A."/>
            <person name="Szeto E."/>
            <person name="Dalin E."/>
            <person name="Pangilinan J.L."/>
            <person name="Lapidus A."/>
            <person name="Lowry S."/>
            <person name="Kyrpides N.C."/>
            <person name="McMahon K.D."/>
            <person name="Hugenholtz P."/>
        </authorList>
    </citation>
    <scope>NUCLEOTIDE SEQUENCE [LARGE SCALE GENOMIC DNA]</scope>
    <source>
        <strain evidence="2">UW-1</strain>
    </source>
</reference>
<dbReference type="eggNOG" id="ENOG5031WM6">
    <property type="taxonomic scope" value="Bacteria"/>
</dbReference>
<feature type="signal peptide" evidence="1">
    <location>
        <begin position="1"/>
        <end position="18"/>
    </location>
</feature>
<proteinExistence type="predicted"/>
<evidence type="ECO:0000256" key="1">
    <source>
        <dbReference type="SAM" id="SignalP"/>
    </source>
</evidence>
<name>C7RR87_ACCRE</name>
<protein>
    <recommendedName>
        <fullName evidence="3">DUF3999 domain-containing protein</fullName>
    </recommendedName>
</protein>
<organism evidence="2">
    <name type="scientific">Accumulibacter regalis</name>
    <dbReference type="NCBI Taxonomy" id="522306"/>
    <lineage>
        <taxon>Bacteria</taxon>
        <taxon>Pseudomonadati</taxon>
        <taxon>Pseudomonadota</taxon>
        <taxon>Betaproteobacteria</taxon>
        <taxon>Candidatus Accumulibacter</taxon>
    </lineage>
</organism>
<dbReference type="AlphaFoldDB" id="C7RR87"/>
<dbReference type="OrthoDB" id="5405606at2"/>
<evidence type="ECO:0008006" key="3">
    <source>
        <dbReference type="Google" id="ProtNLM"/>
    </source>
</evidence>
<keyword evidence="1" id="KW-0732">Signal</keyword>
<dbReference type="STRING" id="522306.CAP2UW1_2480"/>
<dbReference type="Pfam" id="PF13163">
    <property type="entry name" value="DUF3999"/>
    <property type="match status" value="1"/>
</dbReference>
<evidence type="ECO:0000313" key="2">
    <source>
        <dbReference type="EMBL" id="ACV35768.1"/>
    </source>
</evidence>
<dbReference type="KEGG" id="app:CAP2UW1_2480"/>
<accession>C7RR87</accession>
<feature type="chain" id="PRO_5002981770" description="DUF3999 domain-containing protein" evidence="1">
    <location>
        <begin position="19"/>
        <end position="468"/>
    </location>
</feature>
<gene>
    <name evidence="2" type="ordered locus">CAP2UW1_2480</name>
</gene>
<dbReference type="EMBL" id="CP001715">
    <property type="protein sequence ID" value="ACV35768.1"/>
    <property type="molecule type" value="Genomic_DNA"/>
</dbReference>